<dbReference type="PANTHER" id="PTHR31302:SF0">
    <property type="entry name" value="TRANSMEMBRANE PROTEIN WITH METALLOPHOSPHOESTERASE DOMAIN"/>
    <property type="match status" value="1"/>
</dbReference>
<dbReference type="Gene3D" id="3.60.21.10">
    <property type="match status" value="1"/>
</dbReference>
<dbReference type="InterPro" id="IPR004843">
    <property type="entry name" value="Calcineurin-like_PHP"/>
</dbReference>
<dbReference type="EMBL" id="QUSL01000003">
    <property type="protein sequence ID" value="RGD86887.1"/>
    <property type="molecule type" value="Genomic_DNA"/>
</dbReference>
<evidence type="ECO:0000259" key="2">
    <source>
        <dbReference type="Pfam" id="PF00149"/>
    </source>
</evidence>
<dbReference type="AlphaFoldDB" id="A0A3E3EG72"/>
<accession>A0A3E3EG72</accession>
<comment type="caution">
    <text evidence="3">The sequence shown here is derived from an EMBL/GenBank/DDBJ whole genome shotgun (WGS) entry which is preliminary data.</text>
</comment>
<feature type="transmembrane region" description="Helical" evidence="1">
    <location>
        <begin position="29"/>
        <end position="46"/>
    </location>
</feature>
<feature type="transmembrane region" description="Helical" evidence="1">
    <location>
        <begin position="83"/>
        <end position="101"/>
    </location>
</feature>
<feature type="transmembrane region" description="Helical" evidence="1">
    <location>
        <begin position="52"/>
        <end position="71"/>
    </location>
</feature>
<dbReference type="RefSeq" id="WP_117580532.1">
    <property type="nucleotide sequence ID" value="NZ_QUSL01000003.1"/>
</dbReference>
<reference evidence="3 4" key="1">
    <citation type="submission" date="2018-08" db="EMBL/GenBank/DDBJ databases">
        <title>A genome reference for cultivated species of the human gut microbiota.</title>
        <authorList>
            <person name="Zou Y."/>
            <person name="Xue W."/>
            <person name="Luo G."/>
        </authorList>
    </citation>
    <scope>NUCLEOTIDE SEQUENCE [LARGE SCALE GENOMIC DNA]</scope>
    <source>
        <strain evidence="3 4">OM06-4</strain>
    </source>
</reference>
<dbReference type="GO" id="GO:0016787">
    <property type="term" value="F:hydrolase activity"/>
    <property type="evidence" value="ECO:0007669"/>
    <property type="project" value="InterPro"/>
</dbReference>
<keyword evidence="1" id="KW-0812">Transmembrane</keyword>
<dbReference type="Pfam" id="PF00149">
    <property type="entry name" value="Metallophos"/>
    <property type="match status" value="1"/>
</dbReference>
<keyword evidence="1" id="KW-0472">Membrane</keyword>
<protein>
    <submittedName>
        <fullName evidence="3">Metallophosphoesterase</fullName>
    </submittedName>
</protein>
<dbReference type="InterPro" id="IPR051158">
    <property type="entry name" value="Metallophosphoesterase_sf"/>
</dbReference>
<dbReference type="CDD" id="cd07385">
    <property type="entry name" value="MPP_YkuE_C"/>
    <property type="match status" value="1"/>
</dbReference>
<dbReference type="InterPro" id="IPR029052">
    <property type="entry name" value="Metallo-depent_PP-like"/>
</dbReference>
<keyword evidence="1" id="KW-1133">Transmembrane helix</keyword>
<evidence type="ECO:0000313" key="3">
    <source>
        <dbReference type="EMBL" id="RGD86887.1"/>
    </source>
</evidence>
<organism evidence="3 4">
    <name type="scientific">Thomasclavelia ramosa</name>
    <dbReference type="NCBI Taxonomy" id="1547"/>
    <lineage>
        <taxon>Bacteria</taxon>
        <taxon>Bacillati</taxon>
        <taxon>Bacillota</taxon>
        <taxon>Erysipelotrichia</taxon>
        <taxon>Erysipelotrichales</taxon>
        <taxon>Coprobacillaceae</taxon>
        <taxon>Thomasclavelia</taxon>
    </lineage>
</organism>
<feature type="domain" description="Calcineurin-like phosphoesterase" evidence="2">
    <location>
        <begin position="123"/>
        <end position="288"/>
    </location>
</feature>
<feature type="transmembrane region" description="Helical" evidence="1">
    <location>
        <begin position="6"/>
        <end position="22"/>
    </location>
</feature>
<dbReference type="Proteomes" id="UP000261032">
    <property type="component" value="Unassembled WGS sequence"/>
</dbReference>
<sequence length="347" mass="39387">MILTVMMVVIAILINIFIAYHFKKYLNKHRVVAAVIIVLVAVSVSIEMIILGFLINLCICLIIADLIYPLIFKTKLKRPYQKVYLIGVLICSLSLSVYGIYNANNIVITNYQVSINKEFKDKKIMALSDIHLGTAVKTVDLKQLVTQAEKIKPDMIFLVGDVYDENTSSDEVDDSMKIFTQLAKSYPVYYVIGNHEVGYSSSPLKEYNILERLQLAGVNTLNDEYVEFEDINIVGRQDYKIKKRKPVEQIINGMNQNKPVILLDHQPRSLEENKKLGIDLMISGHTHAGQVFPMLPLWNLLGINEMNYGYRHDDNFNAIVSSGMGTWGFAMRTSKNCEIVVIDLISK</sequence>
<name>A0A3E3EG72_9FIRM</name>
<evidence type="ECO:0000313" key="4">
    <source>
        <dbReference type="Proteomes" id="UP000261032"/>
    </source>
</evidence>
<gene>
    <name evidence="3" type="ORF">DXB93_03490</name>
</gene>
<dbReference type="SUPFAM" id="SSF56300">
    <property type="entry name" value="Metallo-dependent phosphatases"/>
    <property type="match status" value="1"/>
</dbReference>
<evidence type="ECO:0000256" key="1">
    <source>
        <dbReference type="SAM" id="Phobius"/>
    </source>
</evidence>
<dbReference type="PANTHER" id="PTHR31302">
    <property type="entry name" value="TRANSMEMBRANE PROTEIN WITH METALLOPHOSPHOESTERASE DOMAIN-RELATED"/>
    <property type="match status" value="1"/>
</dbReference>
<proteinExistence type="predicted"/>